<dbReference type="InterPro" id="IPR016024">
    <property type="entry name" value="ARM-type_fold"/>
</dbReference>
<evidence type="ECO:0008006" key="3">
    <source>
        <dbReference type="Google" id="ProtNLM"/>
    </source>
</evidence>
<dbReference type="KEGG" id="pbap:Pla133_22320"/>
<dbReference type="EMBL" id="CP036287">
    <property type="protein sequence ID" value="QDU67154.1"/>
    <property type="molecule type" value="Genomic_DNA"/>
</dbReference>
<evidence type="ECO:0000313" key="2">
    <source>
        <dbReference type="Proteomes" id="UP000316921"/>
    </source>
</evidence>
<gene>
    <name evidence="1" type="ORF">Pla133_22320</name>
</gene>
<sequence length="434" mass="47400">MPGMHRALLTALVLAGVAAPLRADRQSIEEVLEAARAAREAERASLRPEVESILAGVLEASAEHNQREVDRLRKKIVDLGTGAGLVLIDMLDPGLNAPLGIERRAREAAQVLGSMHGMALLPPLLAIAEEGSLEGRPRAIAVLGHWPDPAIVGPRLERIYESGRQRDREAALSALAQLGGESAERVFASALSSTDRDRVEQALIELGRFPDPELAVLVGPLIEDLERCAEFLAPLLDFFAGQPSELTVERAASLLVLVAARKLSDEQSVELLERLGTFDLDLRDELDERLEVLQGIQRRSVAEAASVCRARLGDAKALRSLEDYYTDRIDNSRDKEDPKPYGARAQMYLRVGRPKKAERDFDRAIVLDGGWGGFVDRDYYIGLARARAQQGKLSPAAKALEAAKLNQKEREQLAGDGDFAELVDSRYGTVLTEG</sequence>
<dbReference type="Gene3D" id="1.25.40.10">
    <property type="entry name" value="Tetratricopeptide repeat domain"/>
    <property type="match status" value="1"/>
</dbReference>
<protein>
    <recommendedName>
        <fullName evidence="3">HEAT repeat domain-containing protein</fullName>
    </recommendedName>
</protein>
<dbReference type="SUPFAM" id="SSF48371">
    <property type="entry name" value="ARM repeat"/>
    <property type="match status" value="1"/>
</dbReference>
<keyword evidence="2" id="KW-1185">Reference proteome</keyword>
<evidence type="ECO:0000313" key="1">
    <source>
        <dbReference type="EMBL" id="QDU67154.1"/>
    </source>
</evidence>
<dbReference type="AlphaFoldDB" id="A0A518BJK6"/>
<dbReference type="Gene3D" id="1.25.10.10">
    <property type="entry name" value="Leucine-rich Repeat Variant"/>
    <property type="match status" value="1"/>
</dbReference>
<name>A0A518BJK6_9BACT</name>
<organism evidence="1 2">
    <name type="scientific">Engelhardtia mirabilis</name>
    <dbReference type="NCBI Taxonomy" id="2528011"/>
    <lineage>
        <taxon>Bacteria</taxon>
        <taxon>Pseudomonadati</taxon>
        <taxon>Planctomycetota</taxon>
        <taxon>Planctomycetia</taxon>
        <taxon>Planctomycetia incertae sedis</taxon>
        <taxon>Engelhardtia</taxon>
    </lineage>
</organism>
<dbReference type="SUPFAM" id="SSF48452">
    <property type="entry name" value="TPR-like"/>
    <property type="match status" value="1"/>
</dbReference>
<accession>A0A518BJK6</accession>
<dbReference type="InterPro" id="IPR011989">
    <property type="entry name" value="ARM-like"/>
</dbReference>
<dbReference type="InterPro" id="IPR011990">
    <property type="entry name" value="TPR-like_helical_dom_sf"/>
</dbReference>
<proteinExistence type="predicted"/>
<reference evidence="1 2" key="1">
    <citation type="submission" date="2019-02" db="EMBL/GenBank/DDBJ databases">
        <title>Deep-cultivation of Planctomycetes and their phenomic and genomic characterization uncovers novel biology.</title>
        <authorList>
            <person name="Wiegand S."/>
            <person name="Jogler M."/>
            <person name="Boedeker C."/>
            <person name="Pinto D."/>
            <person name="Vollmers J."/>
            <person name="Rivas-Marin E."/>
            <person name="Kohn T."/>
            <person name="Peeters S.H."/>
            <person name="Heuer A."/>
            <person name="Rast P."/>
            <person name="Oberbeckmann S."/>
            <person name="Bunk B."/>
            <person name="Jeske O."/>
            <person name="Meyerdierks A."/>
            <person name="Storesund J.E."/>
            <person name="Kallscheuer N."/>
            <person name="Luecker S."/>
            <person name="Lage O.M."/>
            <person name="Pohl T."/>
            <person name="Merkel B.J."/>
            <person name="Hornburger P."/>
            <person name="Mueller R.-W."/>
            <person name="Bruemmer F."/>
            <person name="Labrenz M."/>
            <person name="Spormann A.M."/>
            <person name="Op den Camp H."/>
            <person name="Overmann J."/>
            <person name="Amann R."/>
            <person name="Jetten M.S.M."/>
            <person name="Mascher T."/>
            <person name="Medema M.H."/>
            <person name="Devos D.P."/>
            <person name="Kaster A.-K."/>
            <person name="Ovreas L."/>
            <person name="Rohde M."/>
            <person name="Galperin M.Y."/>
            <person name="Jogler C."/>
        </authorList>
    </citation>
    <scope>NUCLEOTIDE SEQUENCE [LARGE SCALE GENOMIC DNA]</scope>
    <source>
        <strain evidence="1 2">Pla133</strain>
    </source>
</reference>
<dbReference type="Proteomes" id="UP000316921">
    <property type="component" value="Chromosome"/>
</dbReference>